<gene>
    <name evidence="1" type="primary">jg23240</name>
    <name evidence="1" type="ORF">PAEG_LOCUS351</name>
</gene>
<keyword evidence="2" id="KW-1185">Reference proteome</keyword>
<proteinExistence type="predicted"/>
<protein>
    <submittedName>
        <fullName evidence="1">Jg23240 protein</fullName>
    </submittedName>
</protein>
<organism evidence="1 2">
    <name type="scientific">Pararge aegeria aegeria</name>
    <dbReference type="NCBI Taxonomy" id="348720"/>
    <lineage>
        <taxon>Eukaryota</taxon>
        <taxon>Metazoa</taxon>
        <taxon>Ecdysozoa</taxon>
        <taxon>Arthropoda</taxon>
        <taxon>Hexapoda</taxon>
        <taxon>Insecta</taxon>
        <taxon>Pterygota</taxon>
        <taxon>Neoptera</taxon>
        <taxon>Endopterygota</taxon>
        <taxon>Lepidoptera</taxon>
        <taxon>Glossata</taxon>
        <taxon>Ditrysia</taxon>
        <taxon>Papilionoidea</taxon>
        <taxon>Nymphalidae</taxon>
        <taxon>Satyrinae</taxon>
        <taxon>Satyrini</taxon>
        <taxon>Parargina</taxon>
        <taxon>Pararge</taxon>
    </lineage>
</organism>
<dbReference type="EMBL" id="CAKXAJ010001119">
    <property type="protein sequence ID" value="CAH2207731.1"/>
    <property type="molecule type" value="Genomic_DNA"/>
</dbReference>
<dbReference type="AlphaFoldDB" id="A0A8S4QHE5"/>
<evidence type="ECO:0000313" key="2">
    <source>
        <dbReference type="Proteomes" id="UP000838756"/>
    </source>
</evidence>
<name>A0A8S4QHE5_9NEOP</name>
<accession>A0A8S4QHE5</accession>
<comment type="caution">
    <text evidence="1">The sequence shown here is derived from an EMBL/GenBank/DDBJ whole genome shotgun (WGS) entry which is preliminary data.</text>
</comment>
<reference evidence="1" key="1">
    <citation type="submission" date="2022-03" db="EMBL/GenBank/DDBJ databases">
        <authorList>
            <person name="Lindestad O."/>
        </authorList>
    </citation>
    <scope>NUCLEOTIDE SEQUENCE</scope>
</reference>
<dbReference type="Proteomes" id="UP000838756">
    <property type="component" value="Unassembled WGS sequence"/>
</dbReference>
<sequence length="104" mass="12020">MFEEMTKDYKASWRCPECMRAAKGNNADTEVRGVTLYKTFSPSEPSPNAPTGWNFFKTRRKDFVPLYSAIAAADWTPVYELRVGGKSEFFLYNSYWVPRKSEVV</sequence>
<evidence type="ECO:0000313" key="1">
    <source>
        <dbReference type="EMBL" id="CAH2207731.1"/>
    </source>
</evidence>